<dbReference type="AlphaFoldDB" id="A0A9W9U7U4"/>
<comment type="caution">
    <text evidence="3">The sequence shown here is derived from an EMBL/GenBank/DDBJ whole genome shotgun (WGS) entry which is preliminary data.</text>
</comment>
<organism evidence="3 4">
    <name type="scientific">Penicillium atrosanguineum</name>
    <dbReference type="NCBI Taxonomy" id="1132637"/>
    <lineage>
        <taxon>Eukaryota</taxon>
        <taxon>Fungi</taxon>
        <taxon>Dikarya</taxon>
        <taxon>Ascomycota</taxon>
        <taxon>Pezizomycotina</taxon>
        <taxon>Eurotiomycetes</taxon>
        <taxon>Eurotiomycetidae</taxon>
        <taxon>Eurotiales</taxon>
        <taxon>Aspergillaceae</taxon>
        <taxon>Penicillium</taxon>
    </lineage>
</organism>
<dbReference type="Proteomes" id="UP001147746">
    <property type="component" value="Unassembled WGS sequence"/>
</dbReference>
<keyword evidence="4" id="KW-1185">Reference proteome</keyword>
<keyword evidence="1" id="KW-0175">Coiled coil</keyword>
<evidence type="ECO:0000256" key="1">
    <source>
        <dbReference type="SAM" id="Coils"/>
    </source>
</evidence>
<dbReference type="EMBL" id="JAPZBO010000002">
    <property type="protein sequence ID" value="KAJ5324166.1"/>
    <property type="molecule type" value="Genomic_DNA"/>
</dbReference>
<accession>A0A9W9U7U4</accession>
<feature type="compositionally biased region" description="Polar residues" evidence="2">
    <location>
        <begin position="526"/>
        <end position="538"/>
    </location>
</feature>
<reference evidence="3" key="2">
    <citation type="journal article" date="2023" name="IMA Fungus">
        <title>Comparative genomic study of the Penicillium genus elucidates a diverse pangenome and 15 lateral gene transfer events.</title>
        <authorList>
            <person name="Petersen C."/>
            <person name="Sorensen T."/>
            <person name="Nielsen M.R."/>
            <person name="Sondergaard T.E."/>
            <person name="Sorensen J.L."/>
            <person name="Fitzpatrick D.A."/>
            <person name="Frisvad J.C."/>
            <person name="Nielsen K.L."/>
        </authorList>
    </citation>
    <scope>NUCLEOTIDE SEQUENCE</scope>
    <source>
        <strain evidence="3">IBT 21472</strain>
    </source>
</reference>
<sequence length="551" mass="62897">MSSTTTQTITQRGLVYTKMEKDDFLKDKIIEHFSQLTLDPDFQKASATYSQIKEQQEQIRIRDAKLAKLEKDFKAQEGNKVLALSELSAVNQVLTTQKGEAETKNSSLRKEATEREKSLTEVSRRIKELQSQIQAQLLEKSSDEKNMNSMVEKHNLDIDSLQRRLKESDGVTGNIKATNVNLTSLLAVEKTKTGRLEEEKKSLDEEMQKARSRLEKLDGFIFESHKVDEQSMSVFSRKMSYTLLTLCFRMDDFSGLWGYAKNEIWTVLRQDLSEENLRNERPWKKLRLGADDAFRDGAIHGQSVPLCASNSDAAKGMRLAVMLAILSREIDKEIFQPNYFPSDTGHFRMSLNKLVQSDNEKEHFYRSVLLSIDRDAQGAELQSRVKCVVQKVSCYLEELLSTAQYAELKEKIKNVVDRATEVWHPIQQATKRYETEFHPIDWVHDEDELFQYPIGDNSIAADVPYDHLFVIFPGLSSLEENVFILTSVIPLLSSQRLCLVAKEELREAVRGKSSSTAKQGNRKRQNSVAIAQPQQNGRSFLGGYSREDSGN</sequence>
<feature type="coiled-coil region" evidence="1">
    <location>
        <begin position="186"/>
        <end position="213"/>
    </location>
</feature>
<feature type="compositionally biased region" description="Basic and acidic residues" evidence="2">
    <location>
        <begin position="99"/>
        <end position="117"/>
    </location>
</feature>
<feature type="region of interest" description="Disordered" evidence="2">
    <location>
        <begin position="510"/>
        <end position="551"/>
    </location>
</feature>
<gene>
    <name evidence="3" type="ORF">N7476_002766</name>
</gene>
<evidence type="ECO:0000313" key="4">
    <source>
        <dbReference type="Proteomes" id="UP001147746"/>
    </source>
</evidence>
<proteinExistence type="predicted"/>
<protein>
    <submittedName>
        <fullName evidence="3">Uncharacterized protein</fullName>
    </submittedName>
</protein>
<evidence type="ECO:0000313" key="3">
    <source>
        <dbReference type="EMBL" id="KAJ5324166.1"/>
    </source>
</evidence>
<feature type="region of interest" description="Disordered" evidence="2">
    <location>
        <begin position="96"/>
        <end position="117"/>
    </location>
</feature>
<reference evidence="3" key="1">
    <citation type="submission" date="2022-12" db="EMBL/GenBank/DDBJ databases">
        <authorList>
            <person name="Petersen C."/>
        </authorList>
    </citation>
    <scope>NUCLEOTIDE SEQUENCE</scope>
    <source>
        <strain evidence="3">IBT 21472</strain>
    </source>
</reference>
<name>A0A9W9U7U4_9EURO</name>
<evidence type="ECO:0000256" key="2">
    <source>
        <dbReference type="SAM" id="MobiDB-lite"/>
    </source>
</evidence>